<feature type="transmembrane region" description="Helical" evidence="8">
    <location>
        <begin position="114"/>
        <end position="134"/>
    </location>
</feature>
<evidence type="ECO:0000256" key="4">
    <source>
        <dbReference type="ARBA" id="ARBA00022544"/>
    </source>
</evidence>
<keyword evidence="4" id="KW-0309">Germination</keyword>
<evidence type="ECO:0000256" key="2">
    <source>
        <dbReference type="ARBA" id="ARBA00007998"/>
    </source>
</evidence>
<feature type="transmembrane region" description="Helical" evidence="8">
    <location>
        <begin position="84"/>
        <end position="108"/>
    </location>
</feature>
<evidence type="ECO:0000256" key="5">
    <source>
        <dbReference type="ARBA" id="ARBA00022692"/>
    </source>
</evidence>
<evidence type="ECO:0000313" key="9">
    <source>
        <dbReference type="EMBL" id="NOU66128.1"/>
    </source>
</evidence>
<keyword evidence="3" id="KW-0813">Transport</keyword>
<keyword evidence="5 8" id="KW-0812">Transmembrane</keyword>
<comment type="caution">
    <text evidence="9">The sequence shown here is derived from an EMBL/GenBank/DDBJ whole genome shotgun (WGS) entry which is preliminary data.</text>
</comment>
<gene>
    <name evidence="9" type="ORF">GC096_18995</name>
</gene>
<keyword evidence="7 8" id="KW-0472">Membrane</keyword>
<accession>A0ABX1XDU6</accession>
<feature type="transmembrane region" description="Helical" evidence="8">
    <location>
        <begin position="183"/>
        <end position="207"/>
    </location>
</feature>
<feature type="transmembrane region" description="Helical" evidence="8">
    <location>
        <begin position="41"/>
        <end position="63"/>
    </location>
</feature>
<dbReference type="PANTHER" id="PTHR34975:SF2">
    <property type="entry name" value="SPORE GERMINATION PROTEIN A2"/>
    <property type="match status" value="1"/>
</dbReference>
<dbReference type="Gene3D" id="1.20.1740.10">
    <property type="entry name" value="Amino acid/polyamine transporter I"/>
    <property type="match status" value="1"/>
</dbReference>
<feature type="transmembrane region" description="Helical" evidence="8">
    <location>
        <begin position="228"/>
        <end position="250"/>
    </location>
</feature>
<dbReference type="PANTHER" id="PTHR34975">
    <property type="entry name" value="SPORE GERMINATION PROTEIN A2"/>
    <property type="match status" value="1"/>
</dbReference>
<dbReference type="InterPro" id="IPR004761">
    <property type="entry name" value="Spore_GerAB"/>
</dbReference>
<feature type="transmembrane region" description="Helical" evidence="8">
    <location>
        <begin position="270"/>
        <end position="293"/>
    </location>
</feature>
<evidence type="ECO:0000256" key="8">
    <source>
        <dbReference type="SAM" id="Phobius"/>
    </source>
</evidence>
<evidence type="ECO:0000313" key="10">
    <source>
        <dbReference type="Proteomes" id="UP000653578"/>
    </source>
</evidence>
<feature type="transmembrane region" description="Helical" evidence="8">
    <location>
        <begin position="12"/>
        <end position="35"/>
    </location>
</feature>
<name>A0ABX1XDU6_9BACL</name>
<comment type="subcellular location">
    <subcellularLocation>
        <location evidence="1">Membrane</location>
        <topology evidence="1">Multi-pass membrane protein</topology>
    </subcellularLocation>
</comment>
<dbReference type="Proteomes" id="UP000653578">
    <property type="component" value="Unassembled WGS sequence"/>
</dbReference>
<protein>
    <submittedName>
        <fullName evidence="9">GerAB/ArcD/ProY family transporter</fullName>
    </submittedName>
</protein>
<evidence type="ECO:0000256" key="3">
    <source>
        <dbReference type="ARBA" id="ARBA00022448"/>
    </source>
</evidence>
<dbReference type="NCBIfam" id="TIGR00912">
    <property type="entry name" value="2A0309"/>
    <property type="match status" value="1"/>
</dbReference>
<dbReference type="EMBL" id="WHNY01000060">
    <property type="protein sequence ID" value="NOU66128.1"/>
    <property type="molecule type" value="Genomic_DNA"/>
</dbReference>
<keyword evidence="10" id="KW-1185">Reference proteome</keyword>
<evidence type="ECO:0000256" key="7">
    <source>
        <dbReference type="ARBA" id="ARBA00023136"/>
    </source>
</evidence>
<evidence type="ECO:0000256" key="1">
    <source>
        <dbReference type="ARBA" id="ARBA00004141"/>
    </source>
</evidence>
<evidence type="ECO:0000256" key="6">
    <source>
        <dbReference type="ARBA" id="ARBA00022989"/>
    </source>
</evidence>
<sequence length="372" mass="42484">MITKTNRIGTFQLYCIVIQAQFGSAIISIAHAVTAKSGSDAWISCLVGGMVNSLFTYLIWKLACQSPKSTVMQMLIRRLGGISGRFILAIMAVFYAFIAYVILMNWIYTTKLWAYARTPNWFLLLALISICFYLTRQPIRVYARFATFATFFMIFFIVFAAYLLKDWNPYYVLPVFESGPLAILDGSLVVQWALMGVEILLLLPQYVDHMNMRKVLRITMYANWTTTLFYAFCVFSSTALFGKDMIAIIREPLLYQMKAIEFNVVERIDLIIISIWILFIITSFYSYLMLFVSSISAMFKQQQDAPLLITIICSILLFAVSMYAVSADQLDRIHKMIDRLASAVSFGLVTCTLLLLWFVNVFQKNGGKNSKP</sequence>
<comment type="similarity">
    <text evidence="2">Belongs to the amino acid-polyamine-organocation (APC) superfamily. Spore germination protein (SGP) (TC 2.A.3.9) family.</text>
</comment>
<dbReference type="RefSeq" id="WP_171632395.1">
    <property type="nucleotide sequence ID" value="NZ_WHNY01000060.1"/>
</dbReference>
<feature type="transmembrane region" description="Helical" evidence="8">
    <location>
        <begin position="305"/>
        <end position="325"/>
    </location>
</feature>
<reference evidence="9 10" key="1">
    <citation type="submission" date="2019-10" db="EMBL/GenBank/DDBJ databases">
        <title>Description of Paenibacillus humi sp. nov.</title>
        <authorList>
            <person name="Carlier A."/>
            <person name="Qi S."/>
        </authorList>
    </citation>
    <scope>NUCLEOTIDE SEQUENCE [LARGE SCALE GENOMIC DNA]</scope>
    <source>
        <strain evidence="9 10">LMG 31461</strain>
    </source>
</reference>
<feature type="transmembrane region" description="Helical" evidence="8">
    <location>
        <begin position="141"/>
        <end position="163"/>
    </location>
</feature>
<feature type="transmembrane region" description="Helical" evidence="8">
    <location>
        <begin position="340"/>
        <end position="362"/>
    </location>
</feature>
<proteinExistence type="inferred from homology"/>
<organism evidence="9 10">
    <name type="scientific">Paenibacillus plantarum</name>
    <dbReference type="NCBI Taxonomy" id="2654975"/>
    <lineage>
        <taxon>Bacteria</taxon>
        <taxon>Bacillati</taxon>
        <taxon>Bacillota</taxon>
        <taxon>Bacilli</taxon>
        <taxon>Bacillales</taxon>
        <taxon>Paenibacillaceae</taxon>
        <taxon>Paenibacillus</taxon>
    </lineage>
</organism>
<dbReference type="Pfam" id="PF03845">
    <property type="entry name" value="Spore_permease"/>
    <property type="match status" value="1"/>
</dbReference>
<keyword evidence="6 8" id="KW-1133">Transmembrane helix</keyword>